<protein>
    <recommendedName>
        <fullName evidence="10 11">UDP-N-acetylmuramoyl-tripeptide--D-alanyl-D-alanine ligase</fullName>
        <ecNumber evidence="10 11">6.3.2.10</ecNumber>
    </recommendedName>
    <alternativeName>
        <fullName evidence="10">D-alanyl-D-alanine-adding enzyme</fullName>
    </alternativeName>
</protein>
<feature type="binding site" evidence="10">
    <location>
        <begin position="124"/>
        <end position="130"/>
    </location>
    <ligand>
        <name>ATP</name>
        <dbReference type="ChEBI" id="CHEBI:30616"/>
    </ligand>
</feature>
<dbReference type="HAMAP" id="MF_02019">
    <property type="entry name" value="MurF"/>
    <property type="match status" value="1"/>
</dbReference>
<dbReference type="InterPro" id="IPR036615">
    <property type="entry name" value="Mur_ligase_C_dom_sf"/>
</dbReference>
<comment type="pathway">
    <text evidence="10 11">Cell wall biogenesis; peptidoglycan biosynthesis.</text>
</comment>
<accession>A0ABS3Q4L1</accession>
<evidence type="ECO:0000256" key="4">
    <source>
        <dbReference type="ARBA" id="ARBA00022741"/>
    </source>
</evidence>
<evidence type="ECO:0000259" key="12">
    <source>
        <dbReference type="Pfam" id="PF01225"/>
    </source>
</evidence>
<reference evidence="15 16" key="1">
    <citation type="submission" date="2021-03" db="EMBL/GenBank/DDBJ databases">
        <title>Thiomicrorhabdus sp.nov.,novel sulfur-oxidizing bacteria isolated from coastal sediment.</title>
        <authorList>
            <person name="Liu X."/>
        </authorList>
    </citation>
    <scope>NUCLEOTIDE SEQUENCE [LARGE SCALE GENOMIC DNA]</scope>
    <source>
        <strain evidence="15 16">6S2-11</strain>
    </source>
</reference>
<evidence type="ECO:0000256" key="2">
    <source>
        <dbReference type="ARBA" id="ARBA00022598"/>
    </source>
</evidence>
<evidence type="ECO:0000256" key="9">
    <source>
        <dbReference type="ARBA" id="ARBA00023316"/>
    </source>
</evidence>
<gene>
    <name evidence="10" type="primary">murF</name>
    <name evidence="15" type="ORF">J3998_06470</name>
</gene>
<dbReference type="SUPFAM" id="SSF53623">
    <property type="entry name" value="MurD-like peptide ligases, catalytic domain"/>
    <property type="match status" value="1"/>
</dbReference>
<dbReference type="Pfam" id="PF08245">
    <property type="entry name" value="Mur_ligase_M"/>
    <property type="match status" value="1"/>
</dbReference>
<dbReference type="NCBIfam" id="TIGR01143">
    <property type="entry name" value="murF"/>
    <property type="match status" value="1"/>
</dbReference>
<evidence type="ECO:0000313" key="15">
    <source>
        <dbReference type="EMBL" id="MBO1927217.1"/>
    </source>
</evidence>
<feature type="domain" description="Mur ligase central" evidence="14">
    <location>
        <begin position="122"/>
        <end position="321"/>
    </location>
</feature>
<keyword evidence="9 10" id="KW-0961">Cell wall biogenesis/degradation</keyword>
<keyword evidence="5 10" id="KW-0067">ATP-binding</keyword>
<dbReference type="Gene3D" id="3.90.190.20">
    <property type="entry name" value="Mur ligase, C-terminal domain"/>
    <property type="match status" value="1"/>
</dbReference>
<dbReference type="InterPro" id="IPR004101">
    <property type="entry name" value="Mur_ligase_C"/>
</dbReference>
<dbReference type="InterPro" id="IPR005863">
    <property type="entry name" value="UDP-N-AcMur_synth"/>
</dbReference>
<dbReference type="SUPFAM" id="SSF63418">
    <property type="entry name" value="MurE/MurF N-terminal domain"/>
    <property type="match status" value="1"/>
</dbReference>
<dbReference type="GO" id="GO:0016874">
    <property type="term" value="F:ligase activity"/>
    <property type="evidence" value="ECO:0007669"/>
    <property type="project" value="UniProtKB-KW"/>
</dbReference>
<keyword evidence="3 10" id="KW-0132">Cell division</keyword>
<sequence>MQAFCWNDQQLQQAVHGQRLNAEAGRRTFDKVGTDSRAVDAQSLFVAICGERFDAHQFLQQVVSAGVAVLLISNQQAWADIADSIELIQQPAVILVKDTRIALADFARWHRQQMPLKKLIAVTGSNGKTTTKTMLAQVFAEAGQTLATEGNLNNDFGVPRTLLKIRPEDEYAIIEMGANHPEEIRYLTNIAEPDITLITNVAGAHLEGFGSLQGVVETKGEIIEGLNPQTGVAIFNADMPGLDFWLQRSKEIGLQSVKLFAKKAEQTSPENDYEMVYFADVNTQNGGIDFSLQVNQLEPVQVTMPILGEHNAMNAAAVCQVALSAGLPMPQIVKALAQFSGVPGRLQQSKIRCGLLLDDSYNANPESVKAGLAAVAALPGCSIACLGAMAELGKFTESGHADVAKFAAQVGVDALLVYGEAAQQMPKIYQHELQTNAALREQQSSAFAEHDQLNQQLDQLLQQWSGQQCEQINVLVKGSRSSEMERVAQFLRENWAE</sequence>
<evidence type="ECO:0000259" key="14">
    <source>
        <dbReference type="Pfam" id="PF08245"/>
    </source>
</evidence>
<dbReference type="Pfam" id="PF01225">
    <property type="entry name" value="Mur_ligase"/>
    <property type="match status" value="1"/>
</dbReference>
<feature type="domain" description="Mur ligase C-terminal" evidence="13">
    <location>
        <begin position="344"/>
        <end position="479"/>
    </location>
</feature>
<dbReference type="InterPro" id="IPR051046">
    <property type="entry name" value="MurCDEF_CellWall_CoF430Synth"/>
</dbReference>
<evidence type="ECO:0000256" key="7">
    <source>
        <dbReference type="ARBA" id="ARBA00022984"/>
    </source>
</evidence>
<feature type="domain" description="Mur ligase N-terminal catalytic" evidence="12">
    <location>
        <begin position="31"/>
        <end position="108"/>
    </location>
</feature>
<name>A0ABS3Q4L1_9GAMM</name>
<dbReference type="InterPro" id="IPR000713">
    <property type="entry name" value="Mur_ligase_N"/>
</dbReference>
<dbReference type="PANTHER" id="PTHR43024:SF1">
    <property type="entry name" value="UDP-N-ACETYLMURAMOYL-TRIPEPTIDE--D-ALANYL-D-ALANINE LIGASE"/>
    <property type="match status" value="1"/>
</dbReference>
<evidence type="ECO:0000256" key="10">
    <source>
        <dbReference type="HAMAP-Rule" id="MF_02019"/>
    </source>
</evidence>
<comment type="similarity">
    <text evidence="10">Belongs to the MurCDEF family. MurF subfamily.</text>
</comment>
<dbReference type="Pfam" id="PF02875">
    <property type="entry name" value="Mur_ligase_C"/>
    <property type="match status" value="1"/>
</dbReference>
<comment type="catalytic activity">
    <reaction evidence="10 11">
        <text>D-alanyl-D-alanine + UDP-N-acetyl-alpha-D-muramoyl-L-alanyl-gamma-D-glutamyl-meso-2,6-diaminopimelate + ATP = UDP-N-acetyl-alpha-D-muramoyl-L-alanyl-gamma-D-glutamyl-meso-2,6-diaminopimeloyl-D-alanyl-D-alanine + ADP + phosphate + H(+)</text>
        <dbReference type="Rhea" id="RHEA:28374"/>
        <dbReference type="ChEBI" id="CHEBI:15378"/>
        <dbReference type="ChEBI" id="CHEBI:30616"/>
        <dbReference type="ChEBI" id="CHEBI:43474"/>
        <dbReference type="ChEBI" id="CHEBI:57822"/>
        <dbReference type="ChEBI" id="CHEBI:61386"/>
        <dbReference type="ChEBI" id="CHEBI:83905"/>
        <dbReference type="ChEBI" id="CHEBI:456216"/>
        <dbReference type="EC" id="6.3.2.10"/>
    </reaction>
</comment>
<evidence type="ECO:0000256" key="3">
    <source>
        <dbReference type="ARBA" id="ARBA00022618"/>
    </source>
</evidence>
<proteinExistence type="inferred from homology"/>
<keyword evidence="1 10" id="KW-0963">Cytoplasm</keyword>
<dbReference type="EMBL" id="JAGETV010000008">
    <property type="protein sequence ID" value="MBO1927217.1"/>
    <property type="molecule type" value="Genomic_DNA"/>
</dbReference>
<evidence type="ECO:0000256" key="1">
    <source>
        <dbReference type="ARBA" id="ARBA00022490"/>
    </source>
</evidence>
<keyword evidence="4 10" id="KW-0547">Nucleotide-binding</keyword>
<dbReference type="Proteomes" id="UP000664835">
    <property type="component" value="Unassembled WGS sequence"/>
</dbReference>
<dbReference type="RefSeq" id="WP_208148850.1">
    <property type="nucleotide sequence ID" value="NZ_JAGETV010000008.1"/>
</dbReference>
<keyword evidence="6 10" id="KW-0133">Cell shape</keyword>
<dbReference type="InterPro" id="IPR036565">
    <property type="entry name" value="Mur-like_cat_sf"/>
</dbReference>
<evidence type="ECO:0000313" key="16">
    <source>
        <dbReference type="Proteomes" id="UP000664835"/>
    </source>
</evidence>
<keyword evidence="16" id="KW-1185">Reference proteome</keyword>
<comment type="function">
    <text evidence="10 11">Involved in cell wall formation. Catalyzes the final step in the synthesis of UDP-N-acetylmuramoyl-pentapeptide, the precursor of murein.</text>
</comment>
<dbReference type="Gene3D" id="3.40.1190.10">
    <property type="entry name" value="Mur-like, catalytic domain"/>
    <property type="match status" value="1"/>
</dbReference>
<dbReference type="SUPFAM" id="SSF53244">
    <property type="entry name" value="MurD-like peptide ligases, peptide-binding domain"/>
    <property type="match status" value="1"/>
</dbReference>
<dbReference type="InterPro" id="IPR013221">
    <property type="entry name" value="Mur_ligase_cen"/>
</dbReference>
<evidence type="ECO:0000256" key="11">
    <source>
        <dbReference type="RuleBase" id="RU004136"/>
    </source>
</evidence>
<dbReference type="PANTHER" id="PTHR43024">
    <property type="entry name" value="UDP-N-ACETYLMURAMOYL-TRIPEPTIDE--D-ALANYL-D-ALANINE LIGASE"/>
    <property type="match status" value="1"/>
</dbReference>
<dbReference type="InterPro" id="IPR035911">
    <property type="entry name" value="MurE/MurF_N"/>
</dbReference>
<keyword evidence="7 10" id="KW-0573">Peptidoglycan synthesis</keyword>
<evidence type="ECO:0000256" key="5">
    <source>
        <dbReference type="ARBA" id="ARBA00022840"/>
    </source>
</evidence>
<keyword evidence="8 10" id="KW-0131">Cell cycle</keyword>
<organism evidence="15 16">
    <name type="scientific">Thiomicrorhabdus marina</name>
    <dbReference type="NCBI Taxonomy" id="2818442"/>
    <lineage>
        <taxon>Bacteria</taxon>
        <taxon>Pseudomonadati</taxon>
        <taxon>Pseudomonadota</taxon>
        <taxon>Gammaproteobacteria</taxon>
        <taxon>Thiotrichales</taxon>
        <taxon>Piscirickettsiaceae</taxon>
        <taxon>Thiomicrorhabdus</taxon>
    </lineage>
</organism>
<dbReference type="EC" id="6.3.2.10" evidence="10 11"/>
<keyword evidence="2 10" id="KW-0436">Ligase</keyword>
<comment type="caution">
    <text evidence="15">The sequence shown here is derived from an EMBL/GenBank/DDBJ whole genome shotgun (WGS) entry which is preliminary data.</text>
</comment>
<evidence type="ECO:0000259" key="13">
    <source>
        <dbReference type="Pfam" id="PF02875"/>
    </source>
</evidence>
<comment type="subcellular location">
    <subcellularLocation>
        <location evidence="10 11">Cytoplasm</location>
    </subcellularLocation>
</comment>
<dbReference type="Gene3D" id="3.40.1390.10">
    <property type="entry name" value="MurE/MurF, N-terminal domain"/>
    <property type="match status" value="1"/>
</dbReference>
<evidence type="ECO:0000256" key="8">
    <source>
        <dbReference type="ARBA" id="ARBA00023306"/>
    </source>
</evidence>
<evidence type="ECO:0000256" key="6">
    <source>
        <dbReference type="ARBA" id="ARBA00022960"/>
    </source>
</evidence>